<gene>
    <name evidence="1" type="ORF">BDN72DRAFT_858080</name>
</gene>
<dbReference type="Proteomes" id="UP000308600">
    <property type="component" value="Unassembled WGS sequence"/>
</dbReference>
<proteinExistence type="predicted"/>
<organism evidence="1 2">
    <name type="scientific">Pluteus cervinus</name>
    <dbReference type="NCBI Taxonomy" id="181527"/>
    <lineage>
        <taxon>Eukaryota</taxon>
        <taxon>Fungi</taxon>
        <taxon>Dikarya</taxon>
        <taxon>Basidiomycota</taxon>
        <taxon>Agaricomycotina</taxon>
        <taxon>Agaricomycetes</taxon>
        <taxon>Agaricomycetidae</taxon>
        <taxon>Agaricales</taxon>
        <taxon>Pluteineae</taxon>
        <taxon>Pluteaceae</taxon>
        <taxon>Pluteus</taxon>
    </lineage>
</organism>
<reference evidence="1 2" key="1">
    <citation type="journal article" date="2019" name="Nat. Ecol. Evol.">
        <title>Megaphylogeny resolves global patterns of mushroom evolution.</title>
        <authorList>
            <person name="Varga T."/>
            <person name="Krizsan K."/>
            <person name="Foldi C."/>
            <person name="Dima B."/>
            <person name="Sanchez-Garcia M."/>
            <person name="Sanchez-Ramirez S."/>
            <person name="Szollosi G.J."/>
            <person name="Szarkandi J.G."/>
            <person name="Papp V."/>
            <person name="Albert L."/>
            <person name="Andreopoulos W."/>
            <person name="Angelini C."/>
            <person name="Antonin V."/>
            <person name="Barry K.W."/>
            <person name="Bougher N.L."/>
            <person name="Buchanan P."/>
            <person name="Buyck B."/>
            <person name="Bense V."/>
            <person name="Catcheside P."/>
            <person name="Chovatia M."/>
            <person name="Cooper J."/>
            <person name="Damon W."/>
            <person name="Desjardin D."/>
            <person name="Finy P."/>
            <person name="Geml J."/>
            <person name="Haridas S."/>
            <person name="Hughes K."/>
            <person name="Justo A."/>
            <person name="Karasinski D."/>
            <person name="Kautmanova I."/>
            <person name="Kiss B."/>
            <person name="Kocsube S."/>
            <person name="Kotiranta H."/>
            <person name="LaButti K.M."/>
            <person name="Lechner B.E."/>
            <person name="Liimatainen K."/>
            <person name="Lipzen A."/>
            <person name="Lukacs Z."/>
            <person name="Mihaltcheva S."/>
            <person name="Morgado L.N."/>
            <person name="Niskanen T."/>
            <person name="Noordeloos M.E."/>
            <person name="Ohm R.A."/>
            <person name="Ortiz-Santana B."/>
            <person name="Ovrebo C."/>
            <person name="Racz N."/>
            <person name="Riley R."/>
            <person name="Savchenko A."/>
            <person name="Shiryaev A."/>
            <person name="Soop K."/>
            <person name="Spirin V."/>
            <person name="Szebenyi C."/>
            <person name="Tomsovsky M."/>
            <person name="Tulloss R.E."/>
            <person name="Uehling J."/>
            <person name="Grigoriev I.V."/>
            <person name="Vagvolgyi C."/>
            <person name="Papp T."/>
            <person name="Martin F.M."/>
            <person name="Miettinen O."/>
            <person name="Hibbett D.S."/>
            <person name="Nagy L.G."/>
        </authorList>
    </citation>
    <scope>NUCLEOTIDE SEQUENCE [LARGE SCALE GENOMIC DNA]</scope>
    <source>
        <strain evidence="1 2">NL-1719</strain>
    </source>
</reference>
<evidence type="ECO:0000313" key="2">
    <source>
        <dbReference type="Proteomes" id="UP000308600"/>
    </source>
</evidence>
<evidence type="ECO:0000313" key="1">
    <source>
        <dbReference type="EMBL" id="TFK68854.1"/>
    </source>
</evidence>
<keyword evidence="2" id="KW-1185">Reference proteome</keyword>
<name>A0ACD3AUB6_9AGAR</name>
<accession>A0ACD3AUB6</accession>
<sequence>MIAPAGASAFSLPLSLPFPFARRRLQLGARLDTQLATQLAFPPLELLLGVSRTLGNGGRLPRVEEDGPSKERGRMAVEEREVHRAGFNVDRMLDGDGERRDREWRQARMEEIIRKAGDKDNKWNEEKQTTMAERKKVVIKMCDLYRECSIPTV</sequence>
<protein>
    <submittedName>
        <fullName evidence="1">Uncharacterized protein</fullName>
    </submittedName>
</protein>
<dbReference type="EMBL" id="ML208342">
    <property type="protein sequence ID" value="TFK68854.1"/>
    <property type="molecule type" value="Genomic_DNA"/>
</dbReference>